<organism evidence="1">
    <name type="scientific">marine sediment metagenome</name>
    <dbReference type="NCBI Taxonomy" id="412755"/>
    <lineage>
        <taxon>unclassified sequences</taxon>
        <taxon>metagenomes</taxon>
        <taxon>ecological metagenomes</taxon>
    </lineage>
</organism>
<evidence type="ECO:0000313" key="1">
    <source>
        <dbReference type="EMBL" id="KKN17530.1"/>
    </source>
</evidence>
<protein>
    <submittedName>
        <fullName evidence="1">Uncharacterized protein</fullName>
    </submittedName>
</protein>
<comment type="caution">
    <text evidence="1">The sequence shown here is derived from an EMBL/GenBank/DDBJ whole genome shotgun (WGS) entry which is preliminary data.</text>
</comment>
<accession>A0A0F9NDG3</accession>
<reference evidence="1" key="1">
    <citation type="journal article" date="2015" name="Nature">
        <title>Complex archaea that bridge the gap between prokaryotes and eukaryotes.</title>
        <authorList>
            <person name="Spang A."/>
            <person name="Saw J.H."/>
            <person name="Jorgensen S.L."/>
            <person name="Zaremba-Niedzwiedzka K."/>
            <person name="Martijn J."/>
            <person name="Lind A.E."/>
            <person name="van Eijk R."/>
            <person name="Schleper C."/>
            <person name="Guy L."/>
            <person name="Ettema T.J."/>
        </authorList>
    </citation>
    <scope>NUCLEOTIDE SEQUENCE</scope>
</reference>
<dbReference type="EMBL" id="LAZR01003510">
    <property type="protein sequence ID" value="KKN17530.1"/>
    <property type="molecule type" value="Genomic_DNA"/>
</dbReference>
<sequence>MTVSAAKKGEIIERRMKVSAMRLSGFRRQDLIAKELRVSKATIHRDFKVLDEMYQERAAADIATAKGIDLERVDDLILAIWVRAKAGSLPAIEEGRQLLATRAKLLGLDAPKRQWVSGPDDGPIPIQEESLDLSKLSDEELERLDDALGALIEAQRIASVQPEQR</sequence>
<name>A0A0F9NDG3_9ZZZZ</name>
<proteinExistence type="predicted"/>
<dbReference type="AlphaFoldDB" id="A0A0F9NDG3"/>
<gene>
    <name evidence="1" type="ORF">LCGC14_0964870</name>
</gene>